<comment type="catalytic activity">
    <reaction evidence="8 9">
        <text>N(2)-acetyl-L-ornithine + L-glutamate = N-acetyl-L-glutamate + L-ornithine</text>
        <dbReference type="Rhea" id="RHEA:15349"/>
        <dbReference type="ChEBI" id="CHEBI:29985"/>
        <dbReference type="ChEBI" id="CHEBI:44337"/>
        <dbReference type="ChEBI" id="CHEBI:46911"/>
        <dbReference type="ChEBI" id="CHEBI:57805"/>
        <dbReference type="EC" id="2.3.1.35"/>
    </reaction>
</comment>
<evidence type="ECO:0000256" key="9">
    <source>
        <dbReference type="HAMAP-Rule" id="MF_01106"/>
    </source>
</evidence>
<feature type="binding site" evidence="9">
    <location>
        <position position="154"/>
    </location>
    <ligand>
        <name>substrate</name>
    </ligand>
</feature>
<evidence type="ECO:0000313" key="11">
    <source>
        <dbReference type="Proteomes" id="UP000194003"/>
    </source>
</evidence>
<feature type="binding site" evidence="9">
    <location>
        <position position="401"/>
    </location>
    <ligand>
        <name>substrate</name>
    </ligand>
</feature>
<organism evidence="10 11">
    <name type="scientific">Magnetofaba australis IT-1</name>
    <dbReference type="NCBI Taxonomy" id="1434232"/>
    <lineage>
        <taxon>Bacteria</taxon>
        <taxon>Pseudomonadati</taxon>
        <taxon>Pseudomonadota</taxon>
        <taxon>Magnetococcia</taxon>
        <taxon>Magnetococcales</taxon>
        <taxon>Magnetococcaceae</taxon>
        <taxon>Magnetofaba</taxon>
    </lineage>
</organism>
<dbReference type="HAMAP" id="MF_01106">
    <property type="entry name" value="ArgJ"/>
    <property type="match status" value="1"/>
</dbReference>
<dbReference type="Pfam" id="PF01960">
    <property type="entry name" value="ArgJ"/>
    <property type="match status" value="1"/>
</dbReference>
<dbReference type="OrthoDB" id="9804242at2"/>
<dbReference type="GO" id="GO:0004358">
    <property type="term" value="F:L-glutamate N-acetyltransferase activity, acting on acetyl-L-ornithine as donor"/>
    <property type="evidence" value="ECO:0007669"/>
    <property type="project" value="UniProtKB-UniRule"/>
</dbReference>
<feature type="active site" description="Nucleophile" evidence="9">
    <location>
        <position position="191"/>
    </location>
</feature>
<dbReference type="EC" id="2.3.1.35" evidence="9"/>
<keyword evidence="11" id="KW-1185">Reference proteome</keyword>
<protein>
    <recommendedName>
        <fullName evidence="9">Arginine biosynthesis bifunctional protein ArgJ</fullName>
    </recommendedName>
    <domain>
        <recommendedName>
            <fullName evidence="9">Glutamate N-acetyltransferase</fullName>
            <ecNumber evidence="9">2.3.1.35</ecNumber>
        </recommendedName>
        <alternativeName>
            <fullName evidence="9">Ornithine acetyltransferase</fullName>
            <shortName evidence="9">OATase</shortName>
        </alternativeName>
        <alternativeName>
            <fullName evidence="9">Ornithine transacetylase</fullName>
        </alternativeName>
    </domain>
    <domain>
        <recommendedName>
            <fullName evidence="9">Amino-acid acetyltransferase</fullName>
            <ecNumber evidence="9">2.3.1.1</ecNumber>
        </recommendedName>
        <alternativeName>
            <fullName evidence="9">N-acetylglutamate synthase</fullName>
            <shortName evidence="9">AGSase</shortName>
        </alternativeName>
    </domain>
    <component>
        <recommendedName>
            <fullName evidence="9">Arginine biosynthesis bifunctional protein ArgJ alpha chain</fullName>
        </recommendedName>
    </component>
    <component>
        <recommendedName>
            <fullName evidence="9">Arginine biosynthesis bifunctional protein ArgJ beta chain</fullName>
        </recommendedName>
    </component>
</protein>
<feature type="chain" id="PRO_5023522277" description="Arginine biosynthesis bifunctional protein ArgJ beta chain" evidence="9">
    <location>
        <begin position="191"/>
        <end position="406"/>
    </location>
</feature>
<dbReference type="EC" id="2.3.1.1" evidence="9"/>
<evidence type="ECO:0000256" key="8">
    <source>
        <dbReference type="ARBA" id="ARBA00049439"/>
    </source>
</evidence>
<dbReference type="InterPro" id="IPR016117">
    <property type="entry name" value="ArgJ-like_dom_sf"/>
</dbReference>
<dbReference type="CDD" id="cd02152">
    <property type="entry name" value="OAT"/>
    <property type="match status" value="1"/>
</dbReference>
<evidence type="ECO:0000256" key="7">
    <source>
        <dbReference type="ARBA" id="ARBA00023315"/>
    </source>
</evidence>
<dbReference type="NCBIfam" id="NF003802">
    <property type="entry name" value="PRK05388.1"/>
    <property type="match status" value="1"/>
</dbReference>
<comment type="catalytic activity">
    <reaction evidence="9">
        <text>L-glutamate + acetyl-CoA = N-acetyl-L-glutamate + CoA + H(+)</text>
        <dbReference type="Rhea" id="RHEA:24292"/>
        <dbReference type="ChEBI" id="CHEBI:15378"/>
        <dbReference type="ChEBI" id="CHEBI:29985"/>
        <dbReference type="ChEBI" id="CHEBI:44337"/>
        <dbReference type="ChEBI" id="CHEBI:57287"/>
        <dbReference type="ChEBI" id="CHEBI:57288"/>
        <dbReference type="EC" id="2.3.1.1"/>
    </reaction>
</comment>
<comment type="pathway">
    <text evidence="9">Amino-acid biosynthesis; L-arginine biosynthesis; L-ornithine and N-acetyl-L-glutamate from L-glutamate and N(2)-acetyl-L-ornithine (cyclic): step 1/1.</text>
</comment>
<comment type="subunit">
    <text evidence="2 9">Heterotetramer of two alpha and two beta chains.</text>
</comment>
<comment type="similarity">
    <text evidence="1 9">Belongs to the ArgJ family.</text>
</comment>
<dbReference type="GO" id="GO:0005737">
    <property type="term" value="C:cytoplasm"/>
    <property type="evidence" value="ECO:0007669"/>
    <property type="project" value="UniProtKB-SubCell"/>
</dbReference>
<reference evidence="10 11" key="1">
    <citation type="journal article" date="2016" name="BMC Genomics">
        <title>Combined genomic and structural analyses of a cultured magnetotactic bacterium reveals its niche adaptation to a dynamic environment.</title>
        <authorList>
            <person name="Araujo A.C."/>
            <person name="Morillo V."/>
            <person name="Cypriano J."/>
            <person name="Teixeira L.C."/>
            <person name="Leao P."/>
            <person name="Lyra S."/>
            <person name="Almeida L.G."/>
            <person name="Bazylinski D.A."/>
            <person name="Vasconcellos A.T."/>
            <person name="Abreu F."/>
            <person name="Lins U."/>
        </authorList>
    </citation>
    <scope>NUCLEOTIDE SEQUENCE [LARGE SCALE GENOMIC DNA]</scope>
    <source>
        <strain evidence="10 11">IT-1</strain>
    </source>
</reference>
<dbReference type="FunFam" id="3.10.20.340:FF:000001">
    <property type="entry name" value="Arginine biosynthesis bifunctional protein ArgJ, chloroplastic"/>
    <property type="match status" value="1"/>
</dbReference>
<dbReference type="Proteomes" id="UP000194003">
    <property type="component" value="Unassembled WGS sequence"/>
</dbReference>
<feature type="binding site" evidence="9">
    <location>
        <position position="278"/>
    </location>
    <ligand>
        <name>substrate</name>
    </ligand>
</feature>
<keyword evidence="6 9" id="KW-0068">Autocatalytic cleavage</keyword>
<dbReference type="InterPro" id="IPR042195">
    <property type="entry name" value="ArgJ_beta_C"/>
</dbReference>
<dbReference type="GO" id="GO:0006592">
    <property type="term" value="P:ornithine biosynthetic process"/>
    <property type="evidence" value="ECO:0007669"/>
    <property type="project" value="TreeGrafter"/>
</dbReference>
<keyword evidence="3 9" id="KW-0055">Arginine biosynthesis</keyword>
<dbReference type="GO" id="GO:0006526">
    <property type="term" value="P:L-arginine biosynthetic process"/>
    <property type="evidence" value="ECO:0007669"/>
    <property type="project" value="UniProtKB-UniRule"/>
</dbReference>
<keyword evidence="9" id="KW-0963">Cytoplasm</keyword>
<dbReference type="UniPathway" id="UPA00068">
    <property type="reaction ID" value="UER00106"/>
</dbReference>
<dbReference type="EMBL" id="LVJN01000020">
    <property type="protein sequence ID" value="OSM02175.1"/>
    <property type="molecule type" value="Genomic_DNA"/>
</dbReference>
<dbReference type="InterPro" id="IPR002813">
    <property type="entry name" value="Arg_biosynth_ArgJ"/>
</dbReference>
<dbReference type="SUPFAM" id="SSF56266">
    <property type="entry name" value="DmpA/ArgJ-like"/>
    <property type="match status" value="1"/>
</dbReference>
<dbReference type="FunFam" id="3.60.70.12:FF:000001">
    <property type="entry name" value="Arginine biosynthesis bifunctional protein ArgJ, chloroplastic"/>
    <property type="match status" value="1"/>
</dbReference>
<dbReference type="NCBIfam" id="TIGR00120">
    <property type="entry name" value="ArgJ"/>
    <property type="match status" value="1"/>
</dbReference>
<feature type="binding site" evidence="9">
    <location>
        <position position="180"/>
    </location>
    <ligand>
        <name>substrate</name>
    </ligand>
</feature>
<evidence type="ECO:0000256" key="5">
    <source>
        <dbReference type="ARBA" id="ARBA00022679"/>
    </source>
</evidence>
<comment type="caution">
    <text evidence="10">The sequence shown here is derived from an EMBL/GenBank/DDBJ whole genome shotgun (WGS) entry which is preliminary data.</text>
</comment>
<keyword evidence="5 9" id="KW-0808">Transferase</keyword>
<accession>A0A1Y2K5A3</accession>
<feature type="binding site" evidence="9">
    <location>
        <position position="191"/>
    </location>
    <ligand>
        <name>substrate</name>
    </ligand>
</feature>
<evidence type="ECO:0000256" key="1">
    <source>
        <dbReference type="ARBA" id="ARBA00006774"/>
    </source>
</evidence>
<dbReference type="AlphaFoldDB" id="A0A1Y2K5A3"/>
<keyword evidence="4 9" id="KW-0028">Amino-acid biosynthesis</keyword>
<keyword evidence="9" id="KW-0511">Multifunctional enzyme</keyword>
<dbReference type="PANTHER" id="PTHR23100:SF0">
    <property type="entry name" value="ARGININE BIOSYNTHESIS BIFUNCTIONAL PROTEIN ARGJ, MITOCHONDRIAL"/>
    <property type="match status" value="1"/>
</dbReference>
<feature type="site" description="Involved in the stabilization of negative charge on the oxyanion by the formation of the oxyanion hole" evidence="9">
    <location>
        <position position="118"/>
    </location>
</feature>
<comment type="subcellular location">
    <subcellularLocation>
        <location evidence="9">Cytoplasm</location>
    </subcellularLocation>
</comment>
<dbReference type="STRING" id="1434232.MAIT1_02276"/>
<comment type="pathway">
    <text evidence="9">Amino-acid biosynthesis; L-arginine biosynthesis; N(2)-acetyl-L-ornithine from L-glutamate: step 1/4.</text>
</comment>
<gene>
    <name evidence="9" type="primary">argJ</name>
    <name evidence="10" type="ORF">MAIT1_02276</name>
</gene>
<dbReference type="RefSeq" id="WP_085444664.1">
    <property type="nucleotide sequence ID" value="NZ_LVJN01000020.1"/>
</dbReference>
<comment type="function">
    <text evidence="9">Catalyzes two activities which are involved in the cyclic version of arginine biosynthesis: the synthesis of N-acetylglutamate from glutamate and acetyl-CoA as the acetyl donor, and of ornithine by transacetylation between N(2)-acetylornithine and glutamate.</text>
</comment>
<feature type="chain" id="PRO_5023522278" description="Arginine biosynthesis bifunctional protein ArgJ alpha chain" evidence="9">
    <location>
        <begin position="1"/>
        <end position="190"/>
    </location>
</feature>
<dbReference type="GO" id="GO:0004042">
    <property type="term" value="F:L-glutamate N-acetyltransferase activity"/>
    <property type="evidence" value="ECO:0007669"/>
    <property type="project" value="UniProtKB-UniRule"/>
</dbReference>
<evidence type="ECO:0000313" key="10">
    <source>
        <dbReference type="EMBL" id="OSM02175.1"/>
    </source>
</evidence>
<evidence type="ECO:0000256" key="3">
    <source>
        <dbReference type="ARBA" id="ARBA00022571"/>
    </source>
</evidence>
<feature type="binding site" evidence="9">
    <location>
        <position position="406"/>
    </location>
    <ligand>
        <name>substrate</name>
    </ligand>
</feature>
<keyword evidence="7 9" id="KW-0012">Acyltransferase</keyword>
<evidence type="ECO:0000256" key="6">
    <source>
        <dbReference type="ARBA" id="ARBA00022813"/>
    </source>
</evidence>
<dbReference type="Gene3D" id="3.60.70.12">
    <property type="entry name" value="L-amino peptidase D-ALA esterase/amidase"/>
    <property type="match status" value="1"/>
</dbReference>
<dbReference type="PANTHER" id="PTHR23100">
    <property type="entry name" value="ARGININE BIOSYNTHESIS BIFUNCTIONAL PROTEIN ARGJ"/>
    <property type="match status" value="1"/>
</dbReference>
<feature type="site" description="Involved in the stabilization of negative charge on the oxyanion by the formation of the oxyanion hole" evidence="9">
    <location>
        <position position="117"/>
    </location>
</feature>
<name>A0A1Y2K5A3_9PROT</name>
<evidence type="ECO:0000256" key="2">
    <source>
        <dbReference type="ARBA" id="ARBA00011475"/>
    </source>
</evidence>
<dbReference type="Gene3D" id="3.10.20.340">
    <property type="entry name" value="ArgJ beta chain, C-terminal domain"/>
    <property type="match status" value="1"/>
</dbReference>
<proteinExistence type="inferred from homology"/>
<feature type="site" description="Cleavage; by autolysis" evidence="9">
    <location>
        <begin position="190"/>
        <end position="191"/>
    </location>
</feature>
<evidence type="ECO:0000256" key="4">
    <source>
        <dbReference type="ARBA" id="ARBA00022605"/>
    </source>
</evidence>
<sequence>MAVGAPPDLSQLPAVAGFETAATHCGIKKNGALDLLLARMAADTAVAGVFTNNRVVAAPVTLCRDHLANERAGALLVNSGNANACTGPQGMLNALSNARAVADLLEIPDGAVFLSSTGVIAEPLPAQKINDALPGLRDALAPGKWEAAARAIATTDTFPKGGARHVEIDGAPVTLVGIAKGSGMIHPDMATMLGYIFTDAFIAPRALQTLLERANGVSFNCISVDGDTSTNDTCMLFASGQAEHALIEDPDDPRAAAFAHALESLAKELAQWIVRDGEGASKFLTLRVTGAPDDAGAKQVAMSVARSSLVKTACAGSDPNWGRIIAAVGYAGVPFDPDATTIHLGEALIVERGGRAASYTEEMGQAVMKRDEIEISIDLGSGDGRAEVWSCDLTHEYVSINADYRT</sequence>